<feature type="domain" description="HTH tetR-type" evidence="5">
    <location>
        <begin position="19"/>
        <end position="79"/>
    </location>
</feature>
<evidence type="ECO:0000313" key="6">
    <source>
        <dbReference type="EMBL" id="NMI00189.1"/>
    </source>
</evidence>
<dbReference type="InterPro" id="IPR050109">
    <property type="entry name" value="HTH-type_TetR-like_transc_reg"/>
</dbReference>
<name>A0ABX1SI87_9PSEU</name>
<dbReference type="Pfam" id="PF17932">
    <property type="entry name" value="TetR_C_24"/>
    <property type="match status" value="1"/>
</dbReference>
<proteinExistence type="predicted"/>
<keyword evidence="1" id="KW-0805">Transcription regulation</keyword>
<dbReference type="InterPro" id="IPR009057">
    <property type="entry name" value="Homeodomain-like_sf"/>
</dbReference>
<keyword evidence="3" id="KW-0804">Transcription</keyword>
<dbReference type="PANTHER" id="PTHR30055:SF234">
    <property type="entry name" value="HTH-TYPE TRANSCRIPTIONAL REGULATOR BETI"/>
    <property type="match status" value="1"/>
</dbReference>
<accession>A0ABX1SI87</accession>
<dbReference type="SUPFAM" id="SSF48498">
    <property type="entry name" value="Tetracyclin repressor-like, C-terminal domain"/>
    <property type="match status" value="1"/>
</dbReference>
<dbReference type="Proteomes" id="UP000820669">
    <property type="component" value="Unassembled WGS sequence"/>
</dbReference>
<dbReference type="SUPFAM" id="SSF46689">
    <property type="entry name" value="Homeodomain-like"/>
    <property type="match status" value="1"/>
</dbReference>
<evidence type="ECO:0000259" key="5">
    <source>
        <dbReference type="PROSITE" id="PS50977"/>
    </source>
</evidence>
<feature type="DNA-binding region" description="H-T-H motif" evidence="4">
    <location>
        <begin position="42"/>
        <end position="61"/>
    </location>
</feature>
<dbReference type="Pfam" id="PF00440">
    <property type="entry name" value="TetR_N"/>
    <property type="match status" value="1"/>
</dbReference>
<dbReference type="RefSeq" id="WP_169383667.1">
    <property type="nucleotide sequence ID" value="NZ_JAAXLA010000050.1"/>
</dbReference>
<dbReference type="InterPro" id="IPR036271">
    <property type="entry name" value="Tet_transcr_reg_TetR-rel_C_sf"/>
</dbReference>
<organism evidence="6 7">
    <name type="scientific">Pseudonocardia acidicola</name>
    <dbReference type="NCBI Taxonomy" id="2724939"/>
    <lineage>
        <taxon>Bacteria</taxon>
        <taxon>Bacillati</taxon>
        <taxon>Actinomycetota</taxon>
        <taxon>Actinomycetes</taxon>
        <taxon>Pseudonocardiales</taxon>
        <taxon>Pseudonocardiaceae</taxon>
        <taxon>Pseudonocardia</taxon>
    </lineage>
</organism>
<evidence type="ECO:0000256" key="4">
    <source>
        <dbReference type="PROSITE-ProRule" id="PRU00335"/>
    </source>
</evidence>
<keyword evidence="7" id="KW-1185">Reference proteome</keyword>
<dbReference type="InterPro" id="IPR041490">
    <property type="entry name" value="KstR2_TetR_C"/>
</dbReference>
<dbReference type="PANTHER" id="PTHR30055">
    <property type="entry name" value="HTH-TYPE TRANSCRIPTIONAL REGULATOR RUTR"/>
    <property type="match status" value="1"/>
</dbReference>
<keyword evidence="2 4" id="KW-0238">DNA-binding</keyword>
<dbReference type="Gene3D" id="1.10.357.10">
    <property type="entry name" value="Tetracycline Repressor, domain 2"/>
    <property type="match status" value="1"/>
</dbReference>
<evidence type="ECO:0000313" key="7">
    <source>
        <dbReference type="Proteomes" id="UP000820669"/>
    </source>
</evidence>
<dbReference type="InterPro" id="IPR001647">
    <property type="entry name" value="HTH_TetR"/>
</dbReference>
<dbReference type="PROSITE" id="PS50977">
    <property type="entry name" value="HTH_TETR_2"/>
    <property type="match status" value="1"/>
</dbReference>
<protein>
    <submittedName>
        <fullName evidence="6">TetR/AcrR family transcriptional regulator</fullName>
    </submittedName>
</protein>
<evidence type="ECO:0000256" key="2">
    <source>
        <dbReference type="ARBA" id="ARBA00023125"/>
    </source>
</evidence>
<evidence type="ECO:0000256" key="1">
    <source>
        <dbReference type="ARBA" id="ARBA00023015"/>
    </source>
</evidence>
<reference evidence="6 7" key="1">
    <citation type="submission" date="2020-04" db="EMBL/GenBank/DDBJ databases">
        <authorList>
            <person name="Klaysubun C."/>
            <person name="Duangmal K."/>
            <person name="Lipun K."/>
        </authorList>
    </citation>
    <scope>NUCLEOTIDE SEQUENCE [LARGE SCALE GENOMIC DNA]</scope>
    <source>
        <strain evidence="6 7">K10HN5</strain>
    </source>
</reference>
<dbReference type="PRINTS" id="PR00455">
    <property type="entry name" value="HTHTETR"/>
</dbReference>
<evidence type="ECO:0000256" key="3">
    <source>
        <dbReference type="ARBA" id="ARBA00023163"/>
    </source>
</evidence>
<dbReference type="Gene3D" id="1.10.10.60">
    <property type="entry name" value="Homeodomain-like"/>
    <property type="match status" value="1"/>
</dbReference>
<dbReference type="EMBL" id="JAAXLA010000050">
    <property type="protein sequence ID" value="NMI00189.1"/>
    <property type="molecule type" value="Genomic_DNA"/>
</dbReference>
<comment type="caution">
    <text evidence="6">The sequence shown here is derived from an EMBL/GenBank/DDBJ whole genome shotgun (WGS) entry which is preliminary data.</text>
</comment>
<gene>
    <name evidence="6" type="ORF">HF526_23175</name>
</gene>
<sequence length="208" mass="23518">MAAEQPVGEAPGRVARRRRRRISDILTATAEVLAERGYHETNLDEIAQRLDLTKASLYHYFASKEELVTACLGRVGTLVNQRLAEAARDGTGTAGDRLVALIEAQLDCIVREHPQLARLFLQPLDWPEPIRLHSKALRLQHDEIFRSVIQDGITTGEFTVEDEGIALLCLHGAVNYVPVWFRPNHQKDYEQMYTTVAEHLLRLFRAAP</sequence>